<comment type="caution">
    <text evidence="1">The sequence shown here is derived from an EMBL/GenBank/DDBJ whole genome shotgun (WGS) entry which is preliminary data.</text>
</comment>
<proteinExistence type="predicted"/>
<name>A0A4Y2GKK6_ARAVE</name>
<dbReference type="EMBL" id="BGPR01001437">
    <property type="protein sequence ID" value="GBM53891.1"/>
    <property type="molecule type" value="Genomic_DNA"/>
</dbReference>
<keyword evidence="2" id="KW-1185">Reference proteome</keyword>
<reference evidence="1 2" key="1">
    <citation type="journal article" date="2019" name="Sci. Rep.">
        <title>Orb-weaving spider Araneus ventricosus genome elucidates the spidroin gene catalogue.</title>
        <authorList>
            <person name="Kono N."/>
            <person name="Nakamura H."/>
            <person name="Ohtoshi R."/>
            <person name="Moran D.A.P."/>
            <person name="Shinohara A."/>
            <person name="Yoshida Y."/>
            <person name="Fujiwara M."/>
            <person name="Mori M."/>
            <person name="Tomita M."/>
            <person name="Arakawa K."/>
        </authorList>
    </citation>
    <scope>NUCLEOTIDE SEQUENCE [LARGE SCALE GENOMIC DNA]</scope>
</reference>
<protein>
    <submittedName>
        <fullName evidence="1">Uncharacterized protein</fullName>
    </submittedName>
</protein>
<dbReference type="Proteomes" id="UP000499080">
    <property type="component" value="Unassembled WGS sequence"/>
</dbReference>
<gene>
    <name evidence="1" type="ORF">AVEN_64818_1</name>
</gene>
<accession>A0A4Y2GKK6</accession>
<evidence type="ECO:0000313" key="2">
    <source>
        <dbReference type="Proteomes" id="UP000499080"/>
    </source>
</evidence>
<dbReference type="AlphaFoldDB" id="A0A4Y2GKK6"/>
<evidence type="ECO:0000313" key="1">
    <source>
        <dbReference type="EMBL" id="GBM53891.1"/>
    </source>
</evidence>
<organism evidence="1 2">
    <name type="scientific">Araneus ventricosus</name>
    <name type="common">Orbweaver spider</name>
    <name type="synonym">Epeira ventricosa</name>
    <dbReference type="NCBI Taxonomy" id="182803"/>
    <lineage>
        <taxon>Eukaryota</taxon>
        <taxon>Metazoa</taxon>
        <taxon>Ecdysozoa</taxon>
        <taxon>Arthropoda</taxon>
        <taxon>Chelicerata</taxon>
        <taxon>Arachnida</taxon>
        <taxon>Araneae</taxon>
        <taxon>Araneomorphae</taxon>
        <taxon>Entelegynae</taxon>
        <taxon>Araneoidea</taxon>
        <taxon>Araneidae</taxon>
        <taxon>Araneus</taxon>
    </lineage>
</organism>
<sequence length="156" mass="18397">MMKPDTLRGLLEPSNPQYNDIYALYEEIETLHKNYSGLQKHLEDTNASAEGRTRAKLHSLKMRNGLFKKNSKLYNEIYNQEYRYHISHSRGNESLNKEALNAETSQKPIDVINTTTEQRLDQQLESFERLVKNEKEYMFLMSRRYINMLRGALAFS</sequence>